<proteinExistence type="predicted"/>
<dbReference type="EMBL" id="AVOT02049661">
    <property type="protein sequence ID" value="MBW0544827.1"/>
    <property type="molecule type" value="Genomic_DNA"/>
</dbReference>
<feature type="region of interest" description="Disordered" evidence="1">
    <location>
        <begin position="1"/>
        <end position="86"/>
    </location>
</feature>
<comment type="caution">
    <text evidence="2">The sequence shown here is derived from an EMBL/GenBank/DDBJ whole genome shotgun (WGS) entry which is preliminary data.</text>
</comment>
<dbReference type="AlphaFoldDB" id="A0A9Q3IL23"/>
<evidence type="ECO:0000313" key="2">
    <source>
        <dbReference type="EMBL" id="MBW0544827.1"/>
    </source>
</evidence>
<accession>A0A9Q3IL23</accession>
<sequence>MAGNGPGRSFRPPMASMVHGTWDSSGPIWPISNEAKRGQGGRPAAPKPQVGTPEPIKAIKPQKSQNAKKTPKTQFWPKEPRHPDWP</sequence>
<gene>
    <name evidence="2" type="ORF">O181_084542</name>
</gene>
<reference evidence="2" key="1">
    <citation type="submission" date="2021-03" db="EMBL/GenBank/DDBJ databases">
        <title>Draft genome sequence of rust myrtle Austropuccinia psidii MF-1, a brazilian biotype.</title>
        <authorList>
            <person name="Quecine M.C."/>
            <person name="Pachon D.M.R."/>
            <person name="Bonatelli M.L."/>
            <person name="Correr F.H."/>
            <person name="Franceschini L.M."/>
            <person name="Leite T.F."/>
            <person name="Margarido G.R.A."/>
            <person name="Almeida C.A."/>
            <person name="Ferrarezi J.A."/>
            <person name="Labate C.A."/>
        </authorList>
    </citation>
    <scope>NUCLEOTIDE SEQUENCE</scope>
    <source>
        <strain evidence="2">MF-1</strain>
    </source>
</reference>
<dbReference type="Proteomes" id="UP000765509">
    <property type="component" value="Unassembled WGS sequence"/>
</dbReference>
<protein>
    <submittedName>
        <fullName evidence="2">Uncharacterized protein</fullName>
    </submittedName>
</protein>
<name>A0A9Q3IL23_9BASI</name>
<evidence type="ECO:0000256" key="1">
    <source>
        <dbReference type="SAM" id="MobiDB-lite"/>
    </source>
</evidence>
<organism evidence="2 3">
    <name type="scientific">Austropuccinia psidii MF-1</name>
    <dbReference type="NCBI Taxonomy" id="1389203"/>
    <lineage>
        <taxon>Eukaryota</taxon>
        <taxon>Fungi</taxon>
        <taxon>Dikarya</taxon>
        <taxon>Basidiomycota</taxon>
        <taxon>Pucciniomycotina</taxon>
        <taxon>Pucciniomycetes</taxon>
        <taxon>Pucciniales</taxon>
        <taxon>Sphaerophragmiaceae</taxon>
        <taxon>Austropuccinia</taxon>
    </lineage>
</organism>
<keyword evidence="3" id="KW-1185">Reference proteome</keyword>
<evidence type="ECO:0000313" key="3">
    <source>
        <dbReference type="Proteomes" id="UP000765509"/>
    </source>
</evidence>